<sequence length="465" mass="51773">MLLTIAGLFYLWQQSPAAGDGAKIGFYFGLGFFGFGLSWLFKSMYSYSEVLLPVSVLLTLGWVVYHGLFLTAAGYLAVKLKRSRTLALIGLFPVLWVLFELLRSSLFGGYPFLLAGVSHLGSWLDGYAPVFGVWGMSWAVAVTAGALVLLYVKRSWILSSVLICVLWSVGGLLQQIQWVQPLGKPIDIALIQGNVPQQIKWSSKALTPSLERYVTLTKANLDADVIVWPETAIASYLSVVERGALSTFIRDAQLFKKDIVAGVVDGEPDDEKVYNAIVNLGNLEQRYHKRHLVPFSEYFPFHNLFAPLANLFDIPFSFFSHGDPNQPSLLIGGQKAGLSICFEMAFGEELARQLPEASYFITVSNDAWFAHTLEPHQQLEDVQMRALELGREIARATNTGYTAIVGVDGKIKAQIPPYELDALRSEIQPYQGLTPYAEWKWLPILLLVGLLLLFTLGGRLLFKRR</sequence>
<evidence type="ECO:0000259" key="10">
    <source>
        <dbReference type="PROSITE" id="PS50263"/>
    </source>
</evidence>
<proteinExistence type="inferred from homology"/>
<evidence type="ECO:0000256" key="3">
    <source>
        <dbReference type="ARBA" id="ARBA00022475"/>
    </source>
</evidence>
<feature type="transmembrane region" description="Helical" evidence="9">
    <location>
        <begin position="156"/>
        <end position="173"/>
    </location>
</feature>
<dbReference type="Pfam" id="PF00795">
    <property type="entry name" value="CN_hydrolase"/>
    <property type="match status" value="1"/>
</dbReference>
<feature type="domain" description="CN hydrolase" evidence="10">
    <location>
        <begin position="191"/>
        <end position="429"/>
    </location>
</feature>
<evidence type="ECO:0000256" key="1">
    <source>
        <dbReference type="ARBA" id="ARBA00004651"/>
    </source>
</evidence>
<dbReference type="InterPro" id="IPR003010">
    <property type="entry name" value="C-N_Hydrolase"/>
</dbReference>
<feature type="transmembrane region" description="Helical" evidence="9">
    <location>
        <begin position="441"/>
        <end position="462"/>
    </location>
</feature>
<reference evidence="11 12" key="1">
    <citation type="submission" date="2021-03" db="EMBL/GenBank/DDBJ databases">
        <title>Thiomicrorhabdus sp.nov.,novel sulfur-oxidizing bacteria isolated from coastal sediment.</title>
        <authorList>
            <person name="Liu X."/>
        </authorList>
    </citation>
    <scope>NUCLEOTIDE SEQUENCE [LARGE SCALE GENOMIC DNA]</scope>
    <source>
        <strain evidence="11 12">6S2-11</strain>
    </source>
</reference>
<name>A0ABS3Q545_9GAMM</name>
<feature type="transmembrane region" description="Helical" evidence="9">
    <location>
        <begin position="50"/>
        <end position="78"/>
    </location>
</feature>
<dbReference type="InterPro" id="IPR036526">
    <property type="entry name" value="C-N_Hydrolase_sf"/>
</dbReference>
<dbReference type="InterPro" id="IPR045378">
    <property type="entry name" value="LNT_N"/>
</dbReference>
<dbReference type="Pfam" id="PF20154">
    <property type="entry name" value="LNT_N"/>
    <property type="match status" value="1"/>
</dbReference>
<evidence type="ECO:0000256" key="2">
    <source>
        <dbReference type="ARBA" id="ARBA00010065"/>
    </source>
</evidence>
<evidence type="ECO:0000256" key="4">
    <source>
        <dbReference type="ARBA" id="ARBA00022679"/>
    </source>
</evidence>
<keyword evidence="7 9" id="KW-0472">Membrane</keyword>
<evidence type="ECO:0000313" key="12">
    <source>
        <dbReference type="Proteomes" id="UP000664835"/>
    </source>
</evidence>
<dbReference type="PROSITE" id="PS50263">
    <property type="entry name" value="CN_HYDROLASE"/>
    <property type="match status" value="1"/>
</dbReference>
<dbReference type="InterPro" id="IPR004563">
    <property type="entry name" value="Apolipo_AcylTrfase"/>
</dbReference>
<dbReference type="NCBIfam" id="TIGR00546">
    <property type="entry name" value="lnt"/>
    <property type="match status" value="1"/>
</dbReference>
<feature type="transmembrane region" description="Helical" evidence="9">
    <location>
        <begin position="85"/>
        <end position="106"/>
    </location>
</feature>
<evidence type="ECO:0000256" key="5">
    <source>
        <dbReference type="ARBA" id="ARBA00022692"/>
    </source>
</evidence>
<gene>
    <name evidence="9 11" type="primary">lnt</name>
    <name evidence="11" type="ORF">J3998_05195</name>
</gene>
<dbReference type="EC" id="2.3.1.269" evidence="9"/>
<comment type="function">
    <text evidence="9">Catalyzes the phospholipid dependent N-acylation of the N-terminal cysteine of apolipoprotein, the last step in lipoprotein maturation.</text>
</comment>
<keyword evidence="8 9" id="KW-0012">Acyltransferase</keyword>
<evidence type="ECO:0000256" key="8">
    <source>
        <dbReference type="ARBA" id="ARBA00023315"/>
    </source>
</evidence>
<keyword evidence="4 9" id="KW-0808">Transferase</keyword>
<dbReference type="SUPFAM" id="SSF56317">
    <property type="entry name" value="Carbon-nitrogen hydrolase"/>
    <property type="match status" value="1"/>
</dbReference>
<evidence type="ECO:0000256" key="9">
    <source>
        <dbReference type="HAMAP-Rule" id="MF_01148"/>
    </source>
</evidence>
<dbReference type="PANTHER" id="PTHR38686:SF1">
    <property type="entry name" value="APOLIPOPROTEIN N-ACYLTRANSFERASE"/>
    <property type="match status" value="1"/>
</dbReference>
<dbReference type="PANTHER" id="PTHR38686">
    <property type="entry name" value="APOLIPOPROTEIN N-ACYLTRANSFERASE"/>
    <property type="match status" value="1"/>
</dbReference>
<evidence type="ECO:0000256" key="7">
    <source>
        <dbReference type="ARBA" id="ARBA00023136"/>
    </source>
</evidence>
<dbReference type="Gene3D" id="3.60.110.10">
    <property type="entry name" value="Carbon-nitrogen hydrolase"/>
    <property type="match status" value="1"/>
</dbReference>
<comment type="similarity">
    <text evidence="2 9">Belongs to the CN hydrolase family. Apolipoprotein N-acyltransferase subfamily.</text>
</comment>
<comment type="caution">
    <text evidence="9">Lacks conserved residue(s) required for the propagation of feature annotation.</text>
</comment>
<comment type="catalytic activity">
    <reaction evidence="9">
        <text>N-terminal S-1,2-diacyl-sn-glyceryl-L-cysteinyl-[lipoprotein] + a glycerophospholipid = N-acyl-S-1,2-diacyl-sn-glyceryl-L-cysteinyl-[lipoprotein] + a 2-acyl-sn-glycero-3-phospholipid + H(+)</text>
        <dbReference type="Rhea" id="RHEA:48228"/>
        <dbReference type="Rhea" id="RHEA-COMP:14681"/>
        <dbReference type="Rhea" id="RHEA-COMP:14684"/>
        <dbReference type="ChEBI" id="CHEBI:15378"/>
        <dbReference type="ChEBI" id="CHEBI:136912"/>
        <dbReference type="ChEBI" id="CHEBI:140656"/>
        <dbReference type="ChEBI" id="CHEBI:140657"/>
        <dbReference type="ChEBI" id="CHEBI:140660"/>
        <dbReference type="EC" id="2.3.1.269"/>
    </reaction>
</comment>
<evidence type="ECO:0000313" key="11">
    <source>
        <dbReference type="EMBL" id="MBO1926965.1"/>
    </source>
</evidence>
<comment type="subcellular location">
    <subcellularLocation>
        <location evidence="1 9">Cell membrane</location>
        <topology evidence="1 9">Multi-pass membrane protein</topology>
    </subcellularLocation>
</comment>
<protein>
    <recommendedName>
        <fullName evidence="9">Apolipoprotein N-acyltransferase</fullName>
        <shortName evidence="9">ALP N-acyltransferase</shortName>
        <ecNumber evidence="9">2.3.1.269</ecNumber>
    </recommendedName>
</protein>
<keyword evidence="3 9" id="KW-1003">Cell membrane</keyword>
<keyword evidence="12" id="KW-1185">Reference proteome</keyword>
<comment type="pathway">
    <text evidence="9">Protein modification; lipoprotein biosynthesis (N-acyl transfer).</text>
</comment>
<evidence type="ECO:0000256" key="6">
    <source>
        <dbReference type="ARBA" id="ARBA00022989"/>
    </source>
</evidence>
<organism evidence="11 12">
    <name type="scientific">Thiomicrorhabdus marina</name>
    <dbReference type="NCBI Taxonomy" id="2818442"/>
    <lineage>
        <taxon>Bacteria</taxon>
        <taxon>Pseudomonadati</taxon>
        <taxon>Pseudomonadota</taxon>
        <taxon>Gammaproteobacteria</taxon>
        <taxon>Thiotrichales</taxon>
        <taxon>Piscirickettsiaceae</taxon>
        <taxon>Thiomicrorhabdus</taxon>
    </lineage>
</organism>
<dbReference type="EMBL" id="JAGETV010000006">
    <property type="protein sequence ID" value="MBO1926965.1"/>
    <property type="molecule type" value="Genomic_DNA"/>
</dbReference>
<dbReference type="Proteomes" id="UP000664835">
    <property type="component" value="Unassembled WGS sequence"/>
</dbReference>
<accession>A0ABS3Q545</accession>
<comment type="caution">
    <text evidence="11">The sequence shown here is derived from an EMBL/GenBank/DDBJ whole genome shotgun (WGS) entry which is preliminary data.</text>
</comment>
<dbReference type="CDD" id="cd07571">
    <property type="entry name" value="ALP_N-acyl_transferase"/>
    <property type="match status" value="1"/>
</dbReference>
<keyword evidence="6 9" id="KW-1133">Transmembrane helix</keyword>
<dbReference type="HAMAP" id="MF_01148">
    <property type="entry name" value="Lnt"/>
    <property type="match status" value="1"/>
</dbReference>
<keyword evidence="5 9" id="KW-0812">Transmembrane</keyword>
<feature type="transmembrane region" description="Helical" evidence="9">
    <location>
        <begin position="126"/>
        <end position="149"/>
    </location>
</feature>